<dbReference type="GO" id="GO:0005634">
    <property type="term" value="C:nucleus"/>
    <property type="evidence" value="ECO:0007669"/>
    <property type="project" value="UniProtKB-SubCell"/>
</dbReference>
<dbReference type="Pfam" id="PF04082">
    <property type="entry name" value="Fungal_trans"/>
    <property type="match status" value="1"/>
</dbReference>
<dbReference type="GO" id="GO:0008270">
    <property type="term" value="F:zinc ion binding"/>
    <property type="evidence" value="ECO:0007669"/>
    <property type="project" value="InterPro"/>
</dbReference>
<feature type="region of interest" description="Disordered" evidence="7">
    <location>
        <begin position="607"/>
        <end position="663"/>
    </location>
</feature>
<dbReference type="PANTHER" id="PTHR31845:SF39">
    <property type="entry name" value="TRANSCRIPTION FACTOR PBCR-RELATED"/>
    <property type="match status" value="1"/>
</dbReference>
<dbReference type="InterPro" id="IPR051089">
    <property type="entry name" value="prtT"/>
</dbReference>
<dbReference type="InterPro" id="IPR007219">
    <property type="entry name" value="XnlR_reg_dom"/>
</dbReference>
<feature type="compositionally biased region" description="Acidic residues" evidence="7">
    <location>
        <begin position="124"/>
        <end position="135"/>
    </location>
</feature>
<keyword evidence="4" id="KW-0238">DNA-binding</keyword>
<keyword evidence="10" id="KW-1185">Reference proteome</keyword>
<evidence type="ECO:0000256" key="3">
    <source>
        <dbReference type="ARBA" id="ARBA00023015"/>
    </source>
</evidence>
<evidence type="ECO:0000256" key="6">
    <source>
        <dbReference type="ARBA" id="ARBA00023242"/>
    </source>
</evidence>
<comment type="subcellular location">
    <subcellularLocation>
        <location evidence="1">Nucleus</location>
    </subcellularLocation>
</comment>
<dbReference type="CDD" id="cd00067">
    <property type="entry name" value="GAL4"/>
    <property type="match status" value="1"/>
</dbReference>
<gene>
    <name evidence="9" type="ORF">EKO04_009211</name>
</gene>
<dbReference type="OrthoDB" id="5226580at2759"/>
<dbReference type="SMART" id="SM00066">
    <property type="entry name" value="GAL4"/>
    <property type="match status" value="1"/>
</dbReference>
<sequence>MSHQFTRSPEQEGAGSLLAMLNQPMDRPDGDQSKKPDQALNRACESCRTSKVRCLTNPDPKSNQCQRCAKAGKTCVFAAPVKRRQRKRTDVRVAELEKEIKKMQSLITGGKGSPPGASDHESMDEGSEERDDGTTEETSPLSSQRHGSTTTTSTLKHHWPSAGAPPPKSPTVAPGNNCGPKDLLGPVDDIIDRGVITQEFAEELLNIWRNELVAASPGIYIAKDWTAAQLREKKPSLFYAVMAAAAHSKGSALSDVLHEEAVYLYARTAFINGEKSVQTIQALLVTVAFYSPPKSPGQLQIYQWVNMAASMALELGLASKPRTHEQLPKRAIRSLQKISSPEELLEHCRTVLYLWMEECLNMLEKSPLQADQRTLAWLKLQRIADEANTAFGFDDASTSFSLSELRMQTILRIFERRMHDWKNSVPKEVLTLSLTMEYHQNMLSMWEFGMDGGRYDVTEFRNRHLTLPALDDDSVQPESLLSRSALQINATTKCIIEAHAILECFVGIPHDTLQKAPNLLFVRAIYALVVLMKADYAVGTDPEMGEILDSQSLKVDHYLQTVLKKTSEAIGPQKCRMPSHWTFVLEAKLISWREEYLEWRREGRHLKRRKTKDDSAANTSRVRSPNVFGEGKDRRSQQETAAPAQSVSALERHLSQPQQSVPLQDSNFNLGNPYAWASGGMAQNSTPSIADQSTFAPDMGDFSAAFQNGDLYLWNDINDNFGGWIPQGGSLYTDTGFGPLNGQGY</sequence>
<protein>
    <recommendedName>
        <fullName evidence="8">Zn(2)-C6 fungal-type domain-containing protein</fullName>
    </recommendedName>
</protein>
<reference evidence="9" key="2">
    <citation type="submission" date="2020-09" db="EMBL/GenBank/DDBJ databases">
        <title>Reference genome assembly for Australian Ascochyta lentis isolate Al4.</title>
        <authorList>
            <person name="Lee R.C."/>
            <person name="Farfan-Caceres L.M."/>
            <person name="Debler J.W."/>
            <person name="Williams A.H."/>
            <person name="Henares B.M."/>
        </authorList>
    </citation>
    <scope>NUCLEOTIDE SEQUENCE</scope>
    <source>
        <strain evidence="9">Al4</strain>
    </source>
</reference>
<dbReference type="CDD" id="cd12148">
    <property type="entry name" value="fungal_TF_MHR"/>
    <property type="match status" value="1"/>
</dbReference>
<evidence type="ECO:0000256" key="7">
    <source>
        <dbReference type="SAM" id="MobiDB-lite"/>
    </source>
</evidence>
<keyword evidence="5" id="KW-0804">Transcription</keyword>
<keyword evidence="6" id="KW-0539">Nucleus</keyword>
<dbReference type="GO" id="GO:0000976">
    <property type="term" value="F:transcription cis-regulatory region binding"/>
    <property type="evidence" value="ECO:0007669"/>
    <property type="project" value="TreeGrafter"/>
</dbReference>
<dbReference type="PROSITE" id="PS00463">
    <property type="entry name" value="ZN2_CY6_FUNGAL_1"/>
    <property type="match status" value="1"/>
</dbReference>
<feature type="compositionally biased region" description="Polar residues" evidence="7">
    <location>
        <begin position="638"/>
        <end position="648"/>
    </location>
</feature>
<evidence type="ECO:0000313" key="9">
    <source>
        <dbReference type="EMBL" id="KAF9692793.1"/>
    </source>
</evidence>
<evidence type="ECO:0000256" key="5">
    <source>
        <dbReference type="ARBA" id="ARBA00023163"/>
    </source>
</evidence>
<evidence type="ECO:0000259" key="8">
    <source>
        <dbReference type="PROSITE" id="PS50048"/>
    </source>
</evidence>
<feature type="region of interest" description="Disordered" evidence="7">
    <location>
        <begin position="1"/>
        <end position="42"/>
    </location>
</feature>
<evidence type="ECO:0000313" key="10">
    <source>
        <dbReference type="Proteomes" id="UP000651452"/>
    </source>
</evidence>
<evidence type="ECO:0000256" key="1">
    <source>
        <dbReference type="ARBA" id="ARBA00004123"/>
    </source>
</evidence>
<dbReference type="PROSITE" id="PS50048">
    <property type="entry name" value="ZN2_CY6_FUNGAL_2"/>
    <property type="match status" value="1"/>
</dbReference>
<dbReference type="SUPFAM" id="SSF57701">
    <property type="entry name" value="Zn2/Cys6 DNA-binding domain"/>
    <property type="match status" value="1"/>
</dbReference>
<dbReference type="AlphaFoldDB" id="A0A8H7J0B5"/>
<evidence type="ECO:0000256" key="4">
    <source>
        <dbReference type="ARBA" id="ARBA00023125"/>
    </source>
</evidence>
<feature type="compositionally biased region" description="Basic and acidic residues" evidence="7">
    <location>
        <begin position="26"/>
        <end position="37"/>
    </location>
</feature>
<dbReference type="PANTHER" id="PTHR31845">
    <property type="entry name" value="FINGER DOMAIN PROTEIN, PUTATIVE-RELATED"/>
    <property type="match status" value="1"/>
</dbReference>
<comment type="caution">
    <text evidence="9">The sequence shown here is derived from an EMBL/GenBank/DDBJ whole genome shotgun (WGS) entry which is preliminary data.</text>
</comment>
<feature type="domain" description="Zn(2)-C6 fungal-type" evidence="8">
    <location>
        <begin position="43"/>
        <end position="77"/>
    </location>
</feature>
<keyword evidence="3" id="KW-0805">Transcription regulation</keyword>
<name>A0A8H7J0B5_9PLEO</name>
<dbReference type="InterPro" id="IPR001138">
    <property type="entry name" value="Zn2Cys6_DnaBD"/>
</dbReference>
<dbReference type="InterPro" id="IPR036864">
    <property type="entry name" value="Zn2-C6_fun-type_DNA-bd_sf"/>
</dbReference>
<feature type="compositionally biased region" description="Polar residues" evidence="7">
    <location>
        <begin position="136"/>
        <end position="154"/>
    </location>
</feature>
<dbReference type="GO" id="GO:0006351">
    <property type="term" value="P:DNA-templated transcription"/>
    <property type="evidence" value="ECO:0007669"/>
    <property type="project" value="InterPro"/>
</dbReference>
<dbReference type="Proteomes" id="UP000651452">
    <property type="component" value="Unassembled WGS sequence"/>
</dbReference>
<proteinExistence type="predicted"/>
<accession>A0A8H7J0B5</accession>
<organism evidence="9 10">
    <name type="scientific">Ascochyta lentis</name>
    <dbReference type="NCBI Taxonomy" id="205686"/>
    <lineage>
        <taxon>Eukaryota</taxon>
        <taxon>Fungi</taxon>
        <taxon>Dikarya</taxon>
        <taxon>Ascomycota</taxon>
        <taxon>Pezizomycotina</taxon>
        <taxon>Dothideomycetes</taxon>
        <taxon>Pleosporomycetidae</taxon>
        <taxon>Pleosporales</taxon>
        <taxon>Pleosporineae</taxon>
        <taxon>Didymellaceae</taxon>
        <taxon>Ascochyta</taxon>
    </lineage>
</organism>
<evidence type="ECO:0000256" key="2">
    <source>
        <dbReference type="ARBA" id="ARBA00022723"/>
    </source>
</evidence>
<dbReference type="Pfam" id="PF00172">
    <property type="entry name" value="Zn_clus"/>
    <property type="match status" value="1"/>
</dbReference>
<feature type="region of interest" description="Disordered" evidence="7">
    <location>
        <begin position="103"/>
        <end position="180"/>
    </location>
</feature>
<dbReference type="EMBL" id="RZGK01000017">
    <property type="protein sequence ID" value="KAF9692793.1"/>
    <property type="molecule type" value="Genomic_DNA"/>
</dbReference>
<dbReference type="GO" id="GO:0000981">
    <property type="term" value="F:DNA-binding transcription factor activity, RNA polymerase II-specific"/>
    <property type="evidence" value="ECO:0007669"/>
    <property type="project" value="InterPro"/>
</dbReference>
<keyword evidence="2" id="KW-0479">Metal-binding</keyword>
<dbReference type="Gene3D" id="4.10.240.10">
    <property type="entry name" value="Zn(2)-C6 fungal-type DNA-binding domain"/>
    <property type="match status" value="1"/>
</dbReference>
<reference evidence="9" key="1">
    <citation type="submission" date="2018-12" db="EMBL/GenBank/DDBJ databases">
        <authorList>
            <person name="Syme R.A."/>
            <person name="Farfan-Caceres L."/>
            <person name="Lichtenzveig J."/>
        </authorList>
    </citation>
    <scope>NUCLEOTIDE SEQUENCE</scope>
    <source>
        <strain evidence="9">Al4</strain>
    </source>
</reference>